<organism evidence="8">
    <name type="scientific">Phaeodactylum tricornutum</name>
    <name type="common">Diatom</name>
    <dbReference type="NCBI Taxonomy" id="2850"/>
    <lineage>
        <taxon>Eukaryota</taxon>
        <taxon>Sar</taxon>
        <taxon>Stramenopiles</taxon>
        <taxon>Ochrophyta</taxon>
        <taxon>Bacillariophyta</taxon>
        <taxon>Bacillariophyceae</taxon>
        <taxon>Bacillariophycidae</taxon>
        <taxon>Naviculales</taxon>
        <taxon>Phaeodactylaceae</taxon>
        <taxon>Phaeodactylum</taxon>
    </lineage>
</organism>
<dbReference type="GO" id="GO:0032580">
    <property type="term" value="C:Golgi cisterna membrane"/>
    <property type="evidence" value="ECO:0007669"/>
    <property type="project" value="UniProtKB-SubCell"/>
</dbReference>
<evidence type="ECO:0000256" key="6">
    <source>
        <dbReference type="SAM" id="MobiDB-lite"/>
    </source>
</evidence>
<reference evidence="8" key="1">
    <citation type="submission" date="2022-02" db="EMBL/GenBank/DDBJ databases">
        <authorList>
            <person name="Giguere J D."/>
        </authorList>
    </citation>
    <scope>NUCLEOTIDE SEQUENCE</scope>
    <source>
        <strain evidence="8">CCAP 1055/1</strain>
    </source>
</reference>
<comment type="subcellular location">
    <subcellularLocation>
        <location evidence="5">Golgi apparatus</location>
        <location evidence="5">Golgi stack membrane</location>
        <topology evidence="5">Single-pass type II membrane protein</topology>
    </subcellularLocation>
</comment>
<keyword evidence="3 5" id="KW-0328">Glycosyltransferase</keyword>
<dbReference type="AlphaFoldDB" id="A0A8J9X1Q5"/>
<dbReference type="Gene3D" id="3.40.50.11660">
    <property type="entry name" value="Glycosyl transferase family 10, C-terminal domain"/>
    <property type="match status" value="1"/>
</dbReference>
<proteinExistence type="inferred from homology"/>
<dbReference type="InterPro" id="IPR038577">
    <property type="entry name" value="GT10-like_C_sf"/>
</dbReference>
<dbReference type="Pfam" id="PF00852">
    <property type="entry name" value="Glyco_transf_10"/>
    <property type="match status" value="1"/>
</dbReference>
<evidence type="ECO:0000256" key="1">
    <source>
        <dbReference type="ARBA" id="ARBA00004922"/>
    </source>
</evidence>
<keyword evidence="5" id="KW-0812">Transmembrane</keyword>
<protein>
    <recommendedName>
        <fullName evidence="5">Fucosyltransferase</fullName>
        <ecNumber evidence="5">2.4.1.-</ecNumber>
    </recommendedName>
</protein>
<dbReference type="InterPro" id="IPR055270">
    <property type="entry name" value="Glyco_tran_10_C"/>
</dbReference>
<evidence type="ECO:0000256" key="4">
    <source>
        <dbReference type="ARBA" id="ARBA00022679"/>
    </source>
</evidence>
<dbReference type="EMBL" id="OU594954">
    <property type="protein sequence ID" value="CAG9280329.1"/>
    <property type="molecule type" value="Genomic_DNA"/>
</dbReference>
<dbReference type="Proteomes" id="UP000836788">
    <property type="component" value="Chromosome 13"/>
</dbReference>
<dbReference type="InterPro" id="IPR001503">
    <property type="entry name" value="Glyco_trans_10"/>
</dbReference>
<gene>
    <name evidence="8" type="ORF">PTTT1_LOCUS12948</name>
</gene>
<comment type="similarity">
    <text evidence="2 5">Belongs to the glycosyltransferase 10 family.</text>
</comment>
<feature type="region of interest" description="Disordered" evidence="6">
    <location>
        <begin position="19"/>
        <end position="87"/>
    </location>
</feature>
<dbReference type="SUPFAM" id="SSF53756">
    <property type="entry name" value="UDP-Glycosyltransferase/glycogen phosphorylase"/>
    <property type="match status" value="1"/>
</dbReference>
<evidence type="ECO:0000256" key="5">
    <source>
        <dbReference type="RuleBase" id="RU003832"/>
    </source>
</evidence>
<dbReference type="EC" id="2.4.1.-" evidence="5"/>
<keyword evidence="5" id="KW-0472">Membrane</keyword>
<feature type="compositionally biased region" description="Basic and acidic residues" evidence="6">
    <location>
        <begin position="48"/>
        <end position="78"/>
    </location>
</feature>
<accession>A0A8J9X1Q5</accession>
<keyword evidence="4 5" id="KW-0808">Transferase</keyword>
<dbReference type="UniPathway" id="UPA00378"/>
<name>A0A8J9X1Q5_PHATR</name>
<keyword evidence="5" id="KW-0333">Golgi apparatus</keyword>
<evidence type="ECO:0000313" key="8">
    <source>
        <dbReference type="EMBL" id="CAG9280329.1"/>
    </source>
</evidence>
<sequence>MQSLNLTVKVIRHVSHEAPPAPAVMKVREEPAVPKPKHHHAPNPLHASRHENHQPKSDKLKAPVERVDETADEKHDSDTETGDDPVVKPHEILPLVVEEEREDREKESPMQPVDSAVLDPESTQVLQKHGTGATLLGYVVDMVQERAHPSFRKLPVSIRPDTAKVASLVGEASVQACESVVAQSNDNPEARPSISQNPHCRDEDTVLVVYNSATFSRRYCGKTIKPGQALKLDQDMDDHCRLELPRVFAVDDPPLDGQGMAPIIVQSKATAQQETALEDSELETVPCSIPCQWEKDISGKDLVIAGTTWQLHQTMDDPYFHDDAKIERTDFRSDKYYSTTSLRSSIPLTFYDSSKHSLRNRPALDWANTANAATYVLNSNCQTQGTRRQKWLAAVQAVFRVAAYGSCQHNTDLAPGETVDTLEGRLALSRKNRIHLAFEAASEKDHLTDVSFEALLSGAVPVLLGPSNANQLFPPHSAIFASDFNKWDALAAYVKEVAENRTLWESFHIWRTDETVLRTWESRWAFAETTASTASPQCRTCRWAYAKEFGLGWNHTAQTIQPTHLPRDLCLDPTSKIVMKPFREYWVQRGSQLEDIEVDTGDGCSKPMSSSTIEMDGYKVEREVSEHDGVVDIVVQSVEKESDNEPVTLRLHVDVRNSEGAYFRNPHTLVSTSRGPWMSSAAIQDEFSKVTVLTSWETSVHSPQEGILEVSILKENESFPTNNDGVRRIRVILEDVNMLHDKMTEHFPSSYAKVMIQDFVDPLELFYVSS</sequence>
<feature type="domain" description="Fucosyltransferase C-terminal" evidence="7">
    <location>
        <begin position="376"/>
        <end position="543"/>
    </location>
</feature>
<dbReference type="PANTHER" id="PTHR11929:SF194">
    <property type="entry name" value="ALPHA-(1,3)-FUCOSYLTRANSFERASE 10"/>
    <property type="match status" value="1"/>
</dbReference>
<comment type="pathway">
    <text evidence="1">Protein modification; protein glycosylation.</text>
</comment>
<evidence type="ECO:0000259" key="7">
    <source>
        <dbReference type="Pfam" id="PF00852"/>
    </source>
</evidence>
<evidence type="ECO:0000256" key="3">
    <source>
        <dbReference type="ARBA" id="ARBA00022676"/>
    </source>
</evidence>
<dbReference type="PANTHER" id="PTHR11929">
    <property type="entry name" value="ALPHA- 1,3 -FUCOSYLTRANSFERASE"/>
    <property type="match status" value="1"/>
</dbReference>
<evidence type="ECO:0000256" key="2">
    <source>
        <dbReference type="ARBA" id="ARBA00008919"/>
    </source>
</evidence>
<dbReference type="GO" id="GO:0046920">
    <property type="term" value="F:alpha-(1-&gt;3)-fucosyltransferase activity"/>
    <property type="evidence" value="ECO:0007669"/>
    <property type="project" value="TreeGrafter"/>
</dbReference>